<evidence type="ECO:0000313" key="1">
    <source>
        <dbReference type="Proteomes" id="UP000000437"/>
    </source>
</evidence>
<keyword evidence="1" id="KW-1185">Reference proteome</keyword>
<dbReference type="RefSeq" id="XP_073791401.1">
    <property type="nucleotide sequence ID" value="XM_073935300.1"/>
</dbReference>
<reference evidence="2" key="1">
    <citation type="submission" date="2025-08" db="UniProtKB">
        <authorList>
            <consortium name="RefSeq"/>
        </authorList>
    </citation>
    <scope>IDENTIFICATION</scope>
    <source>
        <strain evidence="2">Tuebingen</strain>
        <tissue evidence="2">Fibroblasts and whole tissue</tissue>
    </source>
</reference>
<sequence length="604" mass="68174">MAELGIYKLDNGRSYPSNCFPIRSFFLPRNEGAGHWLVAHRNALEEEISKRKNISDLEVHFGKEGKGVQASNTLEAQLLITLHCVDKPSDLCSVNISGQRLETVKLEGLEQFDNIAYINASDNHLTLEPFGRFPALRELELSLNSLHKLEIHADDFKKLEVLDLSFNNVTGESILNLGLLPCLKVLHLTGNQLQMLPLSMAGSCNQLEENTDQGVSLFESLEVLMLDDNKLTSPGVFMSLANMKRLRHLNLQGNLISGVPFLEQMATLEDAQAGNIPQSILQNPSLINDKRRTYSEIKMIHKTIEKTLEEDKACLQMHLDHLKYLVQRKKDGSSLDQCLPFPELHHLNLANNEIAEEEALLPVALFPKLSELVIHSNPLTTQKSGDPPMLTSFLQDKLGIKITRKKTTDHVKQHICPKRKVKTTTSITPKLASIMASPLATKRVYSKKYTSEDCLLPSEYGLMHVFDLPSQISIKDEKDISIGQEHFDFTRAGLSFEMIQNEESFFVTEVNELNESDYQKDSYDAEETKLKVKKCSKACPEKLIGYEILLGDTSGPEMPETCGIQHAVNVLEHTLKNLLVYRDSKANVDIPQKLYIERERKIIY</sequence>
<gene>
    <name evidence="2" type="primary">xrra1</name>
</gene>
<organism evidence="1 2">
    <name type="scientific">Danio rerio</name>
    <name type="common">Zebrafish</name>
    <name type="synonym">Brachydanio rerio</name>
    <dbReference type="NCBI Taxonomy" id="7955"/>
    <lineage>
        <taxon>Eukaryota</taxon>
        <taxon>Metazoa</taxon>
        <taxon>Chordata</taxon>
        <taxon>Craniata</taxon>
        <taxon>Vertebrata</taxon>
        <taxon>Euteleostomi</taxon>
        <taxon>Actinopterygii</taxon>
        <taxon>Neopterygii</taxon>
        <taxon>Teleostei</taxon>
        <taxon>Ostariophysi</taxon>
        <taxon>Cypriniformes</taxon>
        <taxon>Danionidae</taxon>
        <taxon>Danioninae</taxon>
        <taxon>Danio</taxon>
    </lineage>
</organism>
<proteinExistence type="predicted"/>
<accession>A0AC58IB01</accession>
<protein>
    <submittedName>
        <fullName evidence="2">X-ray radiation resistance-associated protein 1 isoform X2</fullName>
    </submittedName>
</protein>
<name>A0AC58IB01_DANRE</name>
<dbReference type="Proteomes" id="UP000000437">
    <property type="component" value="Chromosome 21"/>
</dbReference>
<evidence type="ECO:0000313" key="2">
    <source>
        <dbReference type="RefSeq" id="XP_073791401.1"/>
    </source>
</evidence>